<dbReference type="InterPro" id="IPR000536">
    <property type="entry name" value="Nucl_hrmn_rcpt_lig-bd"/>
</dbReference>
<dbReference type="PROSITE" id="PS51843">
    <property type="entry name" value="NR_LBD"/>
    <property type="match status" value="1"/>
</dbReference>
<evidence type="ECO:0000313" key="5">
    <source>
        <dbReference type="Proteomes" id="UP000036681"/>
    </source>
</evidence>
<evidence type="ECO:0000313" key="6">
    <source>
        <dbReference type="WBParaSite" id="ALUE_0000060801-mRNA-1"/>
    </source>
</evidence>
<organism evidence="5 6">
    <name type="scientific">Ascaris lumbricoides</name>
    <name type="common">Giant roundworm</name>
    <dbReference type="NCBI Taxonomy" id="6252"/>
    <lineage>
        <taxon>Eukaryota</taxon>
        <taxon>Metazoa</taxon>
        <taxon>Ecdysozoa</taxon>
        <taxon>Nematoda</taxon>
        <taxon>Chromadorea</taxon>
        <taxon>Rhabditida</taxon>
        <taxon>Spirurina</taxon>
        <taxon>Ascaridomorpha</taxon>
        <taxon>Ascaridoidea</taxon>
        <taxon>Ascarididae</taxon>
        <taxon>Ascaris</taxon>
    </lineage>
</organism>
<dbReference type="Proteomes" id="UP000036681">
    <property type="component" value="Unplaced"/>
</dbReference>
<accession>A0A0M3HGG3</accession>
<reference evidence="6" key="1">
    <citation type="submission" date="2017-02" db="UniProtKB">
        <authorList>
            <consortium name="WormBaseParasite"/>
        </authorList>
    </citation>
    <scope>IDENTIFICATION</scope>
</reference>
<evidence type="ECO:0000259" key="4">
    <source>
        <dbReference type="PROSITE" id="PS51843"/>
    </source>
</evidence>
<feature type="domain" description="NR LBD" evidence="4">
    <location>
        <begin position="60"/>
        <end position="170"/>
    </location>
</feature>
<dbReference type="WBParaSite" id="ALUE_0000060801-mRNA-1">
    <property type="protein sequence ID" value="ALUE_0000060801-mRNA-1"/>
    <property type="gene ID" value="ALUE_0000060801"/>
</dbReference>
<keyword evidence="2" id="KW-0804">Transcription</keyword>
<dbReference type="Pfam" id="PF00104">
    <property type="entry name" value="Hormone_recep"/>
    <property type="match status" value="1"/>
</dbReference>
<evidence type="ECO:0000256" key="1">
    <source>
        <dbReference type="ARBA" id="ARBA00023015"/>
    </source>
</evidence>
<evidence type="ECO:0000256" key="2">
    <source>
        <dbReference type="ARBA" id="ARBA00023163"/>
    </source>
</evidence>
<keyword evidence="1" id="KW-0805">Transcription regulation</keyword>
<keyword evidence="3" id="KW-0675">Receptor</keyword>
<name>A0A0M3HGG3_ASCLU</name>
<dbReference type="SUPFAM" id="SSF48508">
    <property type="entry name" value="Nuclear receptor ligand-binding domain"/>
    <property type="match status" value="1"/>
</dbReference>
<keyword evidence="5" id="KW-1185">Reference proteome</keyword>
<dbReference type="AlphaFoldDB" id="A0A0M3HGG3"/>
<dbReference type="InterPro" id="IPR035500">
    <property type="entry name" value="NHR-like_dom_sf"/>
</dbReference>
<dbReference type="Gene3D" id="1.10.565.10">
    <property type="entry name" value="Retinoid X Receptor"/>
    <property type="match status" value="1"/>
</dbReference>
<sequence>MDILLYRARSYVIFLVSMIYSLPKKKCDVFKLISAEIAKLLKNCLYLQKANLIWEFFCKCSFYLNKNLQCTITYILLFLLQDYHSCTTLRPATQSDYQYWHERDWIIMVEWAKTIPIYESLPIGDKLALLRHSAITYPSLLQCFYSPDRGPDTIVFPNGAFFDRTIEPSR</sequence>
<protein>
    <submittedName>
        <fullName evidence="6">NR LBD domain-containing protein</fullName>
    </submittedName>
</protein>
<proteinExistence type="predicted"/>
<evidence type="ECO:0000256" key="3">
    <source>
        <dbReference type="ARBA" id="ARBA00023170"/>
    </source>
</evidence>